<keyword evidence="3" id="KW-0813">Transport</keyword>
<dbReference type="EMBL" id="JAAVTX010000005">
    <property type="protein sequence ID" value="NKE46900.1"/>
    <property type="molecule type" value="Genomic_DNA"/>
</dbReference>
<feature type="domain" description="Solute-binding protein family 5" evidence="6">
    <location>
        <begin position="76"/>
        <end position="444"/>
    </location>
</feature>
<dbReference type="CDD" id="cd08498">
    <property type="entry name" value="PBP2_NikA_DppA_OppA_like_2"/>
    <property type="match status" value="1"/>
</dbReference>
<gene>
    <name evidence="7" type="ORF">HB662_19120</name>
</gene>
<evidence type="ECO:0000256" key="2">
    <source>
        <dbReference type="ARBA" id="ARBA00005695"/>
    </source>
</evidence>
<sequence>MLHDRPRSLRDARLGLAGLACLVAVAANPARAETLSIGMAGAVTSVDPHFYNASPNNSIAMQIFDRLVERGADGALAPGLAESWRPVSERVWEFRLRPGVTWHDGRPLTADDIAFSFTRARNVPNSPGGFGGFLRNIASVTGVDATTLRIETRGPSPGLPGDLVNVAVIARHVAEDATTADFNAGRAAIGTGAFRLRSFRPGDRIELERNPAWWGAPVAWEDASYRMMPNPAGRTAALLSGDVDMIEMPSASDLPRLRNTAEVVVVSAAGLRVIYLAPRHGDTAPAPFVTAADGSALPANPLARREVRQALSLAINRTGLAERVLEGTAAPTAQILPQGTFSAVPALTVGEAAPDRARALLAAAGYPGGFRLTLHVPTDRYPGATSVAQAVAQMWTRIGVRTSVASLPWSTYATQRGSFAIHVVGLGNATFDATSMLVNVLGTPDQARGIGAGNTTGYGNPALDSLVARAAGTFEDPAREEMLREATRLAMEDAAIIPLYHQTNSWALRRGLTYAPRLDERTLAKDVRRAAP</sequence>
<proteinExistence type="inferred from homology"/>
<evidence type="ECO:0000256" key="4">
    <source>
        <dbReference type="ARBA" id="ARBA00022729"/>
    </source>
</evidence>
<feature type="signal peptide" evidence="5">
    <location>
        <begin position="1"/>
        <end position="32"/>
    </location>
</feature>
<evidence type="ECO:0000256" key="3">
    <source>
        <dbReference type="ARBA" id="ARBA00022448"/>
    </source>
</evidence>
<dbReference type="PIRSF" id="PIRSF002741">
    <property type="entry name" value="MppA"/>
    <property type="match status" value="1"/>
</dbReference>
<dbReference type="Pfam" id="PF00496">
    <property type="entry name" value="SBP_bac_5"/>
    <property type="match status" value="1"/>
</dbReference>
<evidence type="ECO:0000256" key="5">
    <source>
        <dbReference type="SAM" id="SignalP"/>
    </source>
</evidence>
<dbReference type="Gene3D" id="3.10.105.10">
    <property type="entry name" value="Dipeptide-binding Protein, Domain 3"/>
    <property type="match status" value="1"/>
</dbReference>
<comment type="subcellular location">
    <subcellularLocation>
        <location evidence="1">Periplasm</location>
    </subcellularLocation>
</comment>
<reference evidence="7 8" key="1">
    <citation type="submission" date="2020-03" db="EMBL/GenBank/DDBJ databases">
        <title>Roseomonas selenitidurans sp. nov. isolated from soil.</title>
        <authorList>
            <person name="Liu H."/>
        </authorList>
    </citation>
    <scope>NUCLEOTIDE SEQUENCE [LARGE SCALE GENOMIC DNA]</scope>
    <source>
        <strain evidence="7 8">JCM 15073</strain>
    </source>
</reference>
<dbReference type="Gene3D" id="3.40.190.10">
    <property type="entry name" value="Periplasmic binding protein-like II"/>
    <property type="match status" value="1"/>
</dbReference>
<keyword evidence="4 5" id="KW-0732">Signal</keyword>
<dbReference type="Gene3D" id="3.90.76.10">
    <property type="entry name" value="Dipeptide-binding Protein, Domain 1"/>
    <property type="match status" value="1"/>
</dbReference>
<evidence type="ECO:0000259" key="6">
    <source>
        <dbReference type="Pfam" id="PF00496"/>
    </source>
</evidence>
<evidence type="ECO:0000313" key="8">
    <source>
        <dbReference type="Proteomes" id="UP000765160"/>
    </source>
</evidence>
<dbReference type="SUPFAM" id="SSF53850">
    <property type="entry name" value="Periplasmic binding protein-like II"/>
    <property type="match status" value="1"/>
</dbReference>
<dbReference type="InterPro" id="IPR039424">
    <property type="entry name" value="SBP_5"/>
</dbReference>
<dbReference type="PANTHER" id="PTHR30290">
    <property type="entry name" value="PERIPLASMIC BINDING COMPONENT OF ABC TRANSPORTER"/>
    <property type="match status" value="1"/>
</dbReference>
<evidence type="ECO:0000256" key="1">
    <source>
        <dbReference type="ARBA" id="ARBA00004418"/>
    </source>
</evidence>
<dbReference type="InterPro" id="IPR000914">
    <property type="entry name" value="SBP_5_dom"/>
</dbReference>
<dbReference type="RefSeq" id="WP_168051612.1">
    <property type="nucleotide sequence ID" value="NZ_JAATJR010000005.1"/>
</dbReference>
<accession>A0ABX1F3L1</accession>
<feature type="chain" id="PRO_5045539325" evidence="5">
    <location>
        <begin position="33"/>
        <end position="532"/>
    </location>
</feature>
<dbReference type="PANTHER" id="PTHR30290:SF9">
    <property type="entry name" value="OLIGOPEPTIDE-BINDING PROTEIN APPA"/>
    <property type="match status" value="1"/>
</dbReference>
<protein>
    <submittedName>
        <fullName evidence="7">ABC transporter substrate-binding protein</fullName>
    </submittedName>
</protein>
<dbReference type="Proteomes" id="UP000765160">
    <property type="component" value="Unassembled WGS sequence"/>
</dbReference>
<evidence type="ECO:0000313" key="7">
    <source>
        <dbReference type="EMBL" id="NKE46900.1"/>
    </source>
</evidence>
<name>A0ABX1F3L1_9PROT</name>
<comment type="caution">
    <text evidence="7">The sequence shown here is derived from an EMBL/GenBank/DDBJ whole genome shotgun (WGS) entry which is preliminary data.</text>
</comment>
<organism evidence="7 8">
    <name type="scientific">Falsiroseomonas frigidaquae</name>
    <dbReference type="NCBI Taxonomy" id="487318"/>
    <lineage>
        <taxon>Bacteria</taxon>
        <taxon>Pseudomonadati</taxon>
        <taxon>Pseudomonadota</taxon>
        <taxon>Alphaproteobacteria</taxon>
        <taxon>Acetobacterales</taxon>
        <taxon>Roseomonadaceae</taxon>
        <taxon>Falsiroseomonas</taxon>
    </lineage>
</organism>
<comment type="similarity">
    <text evidence="2">Belongs to the bacterial solute-binding protein 5 family.</text>
</comment>
<keyword evidence="8" id="KW-1185">Reference proteome</keyword>
<dbReference type="InterPro" id="IPR030678">
    <property type="entry name" value="Peptide/Ni-bd"/>
</dbReference>